<name>A0A9N9P4G7_9GLOM</name>
<reference evidence="2" key="1">
    <citation type="submission" date="2021-06" db="EMBL/GenBank/DDBJ databases">
        <authorList>
            <person name="Kallberg Y."/>
            <person name="Tangrot J."/>
            <person name="Rosling A."/>
        </authorList>
    </citation>
    <scope>NUCLEOTIDE SEQUENCE</scope>
    <source>
        <strain evidence="2">MA453B</strain>
    </source>
</reference>
<gene>
    <name evidence="2" type="ORF">DERYTH_LOCUS23753</name>
</gene>
<dbReference type="EMBL" id="CAJVPY010037300">
    <property type="protein sequence ID" value="CAG8802783.1"/>
    <property type="molecule type" value="Genomic_DNA"/>
</dbReference>
<dbReference type="AlphaFoldDB" id="A0A9N9P4G7"/>
<keyword evidence="3" id="KW-1185">Reference proteome</keyword>
<comment type="caution">
    <text evidence="2">The sequence shown here is derived from an EMBL/GenBank/DDBJ whole genome shotgun (WGS) entry which is preliminary data.</text>
</comment>
<dbReference type="OrthoDB" id="2442443at2759"/>
<feature type="region of interest" description="Disordered" evidence="1">
    <location>
        <begin position="182"/>
        <end position="218"/>
    </location>
</feature>
<proteinExistence type="predicted"/>
<protein>
    <submittedName>
        <fullName evidence="2">27761_t:CDS:1</fullName>
    </submittedName>
</protein>
<evidence type="ECO:0000256" key="1">
    <source>
        <dbReference type="SAM" id="MobiDB-lite"/>
    </source>
</evidence>
<dbReference type="Proteomes" id="UP000789405">
    <property type="component" value="Unassembled WGS sequence"/>
</dbReference>
<sequence length="262" mass="30752">LLQEIYNCDITKKPLRSDANVDHTKKEANEKFEYKQNFSTEFGISFCSTYNSKYKCFKTKKTEKTFQASTQNKKIITQINVQIIIKKNNESSPGKWIKLNVQNSTLFYEDLLEYMNKNIENPISKDNYTITYKANGHEQIMALDDEDDFVAFFKKYKSLSELQHMVIYVNINIKSNNFEHNHKKNAPINNNEISSSDEEIQKKSKKIKKSQIPKESQLNETELEQAQIITEIRAKYQCDIHITPCYIEDNRHLQLTPARLTL</sequence>
<feature type="non-terminal residue" evidence="2">
    <location>
        <position position="1"/>
    </location>
</feature>
<evidence type="ECO:0000313" key="3">
    <source>
        <dbReference type="Proteomes" id="UP000789405"/>
    </source>
</evidence>
<evidence type="ECO:0000313" key="2">
    <source>
        <dbReference type="EMBL" id="CAG8802783.1"/>
    </source>
</evidence>
<accession>A0A9N9P4G7</accession>
<organism evidence="2 3">
    <name type="scientific">Dentiscutata erythropus</name>
    <dbReference type="NCBI Taxonomy" id="1348616"/>
    <lineage>
        <taxon>Eukaryota</taxon>
        <taxon>Fungi</taxon>
        <taxon>Fungi incertae sedis</taxon>
        <taxon>Mucoromycota</taxon>
        <taxon>Glomeromycotina</taxon>
        <taxon>Glomeromycetes</taxon>
        <taxon>Diversisporales</taxon>
        <taxon>Gigasporaceae</taxon>
        <taxon>Dentiscutata</taxon>
    </lineage>
</organism>